<dbReference type="EMBL" id="JAMKFB020000024">
    <property type="protein sequence ID" value="KAL0156529.1"/>
    <property type="molecule type" value="Genomic_DNA"/>
</dbReference>
<evidence type="ECO:0000313" key="2">
    <source>
        <dbReference type="EMBL" id="KAL0156529.1"/>
    </source>
</evidence>
<keyword evidence="3" id="KW-1185">Reference proteome</keyword>
<name>A0ABD0N2Z0_CIRMR</name>
<proteinExistence type="predicted"/>
<comment type="caution">
    <text evidence="2">The sequence shown here is derived from an EMBL/GenBank/DDBJ whole genome shotgun (WGS) entry which is preliminary data.</text>
</comment>
<feature type="non-terminal residue" evidence="2">
    <location>
        <position position="69"/>
    </location>
</feature>
<feature type="compositionally biased region" description="Low complexity" evidence="1">
    <location>
        <begin position="35"/>
        <end position="48"/>
    </location>
</feature>
<accession>A0ABD0N2Z0</accession>
<sequence length="69" mass="6751">TSSGSEEEGGQGEGTPTSSQGSVSMEHWISRAIHQGSTTSSSSSSTQSGGSGAAGRLADVLAQTHVGKS</sequence>
<feature type="non-terminal residue" evidence="2">
    <location>
        <position position="1"/>
    </location>
</feature>
<dbReference type="Proteomes" id="UP001529510">
    <property type="component" value="Unassembled WGS sequence"/>
</dbReference>
<feature type="region of interest" description="Disordered" evidence="1">
    <location>
        <begin position="1"/>
        <end position="69"/>
    </location>
</feature>
<gene>
    <name evidence="2" type="ORF">M9458_047775</name>
</gene>
<evidence type="ECO:0000256" key="1">
    <source>
        <dbReference type="SAM" id="MobiDB-lite"/>
    </source>
</evidence>
<reference evidence="2 3" key="1">
    <citation type="submission" date="2024-05" db="EMBL/GenBank/DDBJ databases">
        <title>Genome sequencing and assembly of Indian major carp, Cirrhinus mrigala (Hamilton, 1822).</title>
        <authorList>
            <person name="Mohindra V."/>
            <person name="Chowdhury L.M."/>
            <person name="Lal K."/>
            <person name="Jena J.K."/>
        </authorList>
    </citation>
    <scope>NUCLEOTIDE SEQUENCE [LARGE SCALE GENOMIC DNA]</scope>
    <source>
        <strain evidence="2">CM1030</strain>
        <tissue evidence="2">Blood</tissue>
    </source>
</reference>
<feature type="compositionally biased region" description="Acidic residues" evidence="1">
    <location>
        <begin position="1"/>
        <end position="10"/>
    </location>
</feature>
<dbReference type="AlphaFoldDB" id="A0ABD0N2Z0"/>
<organism evidence="2 3">
    <name type="scientific">Cirrhinus mrigala</name>
    <name type="common">Mrigala</name>
    <dbReference type="NCBI Taxonomy" id="683832"/>
    <lineage>
        <taxon>Eukaryota</taxon>
        <taxon>Metazoa</taxon>
        <taxon>Chordata</taxon>
        <taxon>Craniata</taxon>
        <taxon>Vertebrata</taxon>
        <taxon>Euteleostomi</taxon>
        <taxon>Actinopterygii</taxon>
        <taxon>Neopterygii</taxon>
        <taxon>Teleostei</taxon>
        <taxon>Ostariophysi</taxon>
        <taxon>Cypriniformes</taxon>
        <taxon>Cyprinidae</taxon>
        <taxon>Labeoninae</taxon>
        <taxon>Labeonini</taxon>
        <taxon>Cirrhinus</taxon>
    </lineage>
</organism>
<protein>
    <submittedName>
        <fullName evidence="2">Uncharacterized protein</fullName>
    </submittedName>
</protein>
<evidence type="ECO:0000313" key="3">
    <source>
        <dbReference type="Proteomes" id="UP001529510"/>
    </source>
</evidence>